<name>A0A1F6V155_9BACT</name>
<sequence>MQQYTKSQNLALLFIRLVVAAVFLVAAYYKLPLWSGVPEGMSPFMLGLMKILTVIEPLSALALIIGFLTRYVAGGLSIIMVGAIFVTKFMIGIGFVTPTGAGWNFPLVVLASCVALMVFGAGKFSYE</sequence>
<dbReference type="STRING" id="1801737.A2818_01480"/>
<comment type="subcellular location">
    <subcellularLocation>
        <location evidence="1">Cell membrane</location>
        <topology evidence="1">Multi-pass membrane protein</topology>
    </subcellularLocation>
</comment>
<comment type="similarity">
    <text evidence="2">Belongs to the DoxX family.</text>
</comment>
<protein>
    <recommendedName>
        <fullName evidence="10">DoxX family protein</fullName>
    </recommendedName>
</protein>
<gene>
    <name evidence="8" type="ORF">A2818_01480</name>
</gene>
<keyword evidence="5 7" id="KW-1133">Transmembrane helix</keyword>
<comment type="caution">
    <text evidence="8">The sequence shown here is derived from an EMBL/GenBank/DDBJ whole genome shotgun (WGS) entry which is preliminary data.</text>
</comment>
<organism evidence="8 9">
    <name type="scientific">Candidatus Nomurabacteria bacterium RIFCSPHIGHO2_01_FULL_40_12</name>
    <dbReference type="NCBI Taxonomy" id="1801737"/>
    <lineage>
        <taxon>Bacteria</taxon>
        <taxon>Candidatus Nomuraibacteriota</taxon>
    </lineage>
</organism>
<feature type="transmembrane region" description="Helical" evidence="7">
    <location>
        <begin position="103"/>
        <end position="122"/>
    </location>
</feature>
<evidence type="ECO:0000313" key="8">
    <source>
        <dbReference type="EMBL" id="OGI63362.1"/>
    </source>
</evidence>
<dbReference type="GO" id="GO:0005886">
    <property type="term" value="C:plasma membrane"/>
    <property type="evidence" value="ECO:0007669"/>
    <property type="project" value="UniProtKB-SubCell"/>
</dbReference>
<dbReference type="AlphaFoldDB" id="A0A1F6V155"/>
<dbReference type="Pfam" id="PF07681">
    <property type="entry name" value="DoxX"/>
    <property type="match status" value="1"/>
</dbReference>
<evidence type="ECO:0000256" key="2">
    <source>
        <dbReference type="ARBA" id="ARBA00006679"/>
    </source>
</evidence>
<dbReference type="PANTHER" id="PTHR33452:SF1">
    <property type="entry name" value="INNER MEMBRANE PROTEIN YPHA-RELATED"/>
    <property type="match status" value="1"/>
</dbReference>
<evidence type="ECO:0000256" key="7">
    <source>
        <dbReference type="SAM" id="Phobius"/>
    </source>
</evidence>
<keyword evidence="6 7" id="KW-0472">Membrane</keyword>
<keyword evidence="3" id="KW-1003">Cell membrane</keyword>
<dbReference type="InterPro" id="IPR032808">
    <property type="entry name" value="DoxX"/>
</dbReference>
<evidence type="ECO:0000313" key="9">
    <source>
        <dbReference type="Proteomes" id="UP000177602"/>
    </source>
</evidence>
<evidence type="ECO:0000256" key="5">
    <source>
        <dbReference type="ARBA" id="ARBA00022989"/>
    </source>
</evidence>
<evidence type="ECO:0000256" key="3">
    <source>
        <dbReference type="ARBA" id="ARBA00022475"/>
    </source>
</evidence>
<dbReference type="InterPro" id="IPR051907">
    <property type="entry name" value="DoxX-like_oxidoreductase"/>
</dbReference>
<accession>A0A1F6V155</accession>
<proteinExistence type="inferred from homology"/>
<reference evidence="8 9" key="1">
    <citation type="journal article" date="2016" name="Nat. Commun.">
        <title>Thousands of microbial genomes shed light on interconnected biogeochemical processes in an aquifer system.</title>
        <authorList>
            <person name="Anantharaman K."/>
            <person name="Brown C.T."/>
            <person name="Hug L.A."/>
            <person name="Sharon I."/>
            <person name="Castelle C.J."/>
            <person name="Probst A.J."/>
            <person name="Thomas B.C."/>
            <person name="Singh A."/>
            <person name="Wilkins M.J."/>
            <person name="Karaoz U."/>
            <person name="Brodie E.L."/>
            <person name="Williams K.H."/>
            <person name="Hubbard S.S."/>
            <person name="Banfield J.F."/>
        </authorList>
    </citation>
    <scope>NUCLEOTIDE SEQUENCE [LARGE SCALE GENOMIC DNA]</scope>
</reference>
<dbReference type="Proteomes" id="UP000177602">
    <property type="component" value="Unassembled WGS sequence"/>
</dbReference>
<feature type="transmembrane region" description="Helical" evidence="7">
    <location>
        <begin position="12"/>
        <end position="31"/>
    </location>
</feature>
<evidence type="ECO:0000256" key="4">
    <source>
        <dbReference type="ARBA" id="ARBA00022692"/>
    </source>
</evidence>
<dbReference type="EMBL" id="MFTN01000006">
    <property type="protein sequence ID" value="OGI63362.1"/>
    <property type="molecule type" value="Genomic_DNA"/>
</dbReference>
<dbReference type="PANTHER" id="PTHR33452">
    <property type="entry name" value="OXIDOREDUCTASE CATD-RELATED"/>
    <property type="match status" value="1"/>
</dbReference>
<feature type="transmembrane region" description="Helical" evidence="7">
    <location>
        <begin position="51"/>
        <end position="69"/>
    </location>
</feature>
<keyword evidence="4 7" id="KW-0812">Transmembrane</keyword>
<evidence type="ECO:0000256" key="1">
    <source>
        <dbReference type="ARBA" id="ARBA00004651"/>
    </source>
</evidence>
<feature type="transmembrane region" description="Helical" evidence="7">
    <location>
        <begin position="76"/>
        <end position="97"/>
    </location>
</feature>
<evidence type="ECO:0000256" key="6">
    <source>
        <dbReference type="ARBA" id="ARBA00023136"/>
    </source>
</evidence>
<evidence type="ECO:0008006" key="10">
    <source>
        <dbReference type="Google" id="ProtNLM"/>
    </source>
</evidence>